<reference evidence="2 3" key="1">
    <citation type="submission" date="2016-10" db="EMBL/GenBank/DDBJ databases">
        <title>Draft Genome Sequence of Rhizobacteria Flavobacterium johnsoniae CI04.</title>
        <authorList>
            <person name="Bravo J.I."/>
            <person name="Lozano G.L."/>
            <person name="Handelsman J."/>
        </authorList>
    </citation>
    <scope>NUCLEOTIDE SEQUENCE [LARGE SCALE GENOMIC DNA]</scope>
    <source>
        <strain evidence="2 3">CI04</strain>
    </source>
</reference>
<evidence type="ECO:0000313" key="3">
    <source>
        <dbReference type="Proteomes" id="UP000182826"/>
    </source>
</evidence>
<feature type="chain" id="PRO_5009644474" evidence="1">
    <location>
        <begin position="23"/>
        <end position="148"/>
    </location>
</feature>
<protein>
    <submittedName>
        <fullName evidence="2">Uncharacterized protein</fullName>
    </submittedName>
</protein>
<dbReference type="Proteomes" id="UP000182826">
    <property type="component" value="Unassembled WGS sequence"/>
</dbReference>
<comment type="caution">
    <text evidence="2">The sequence shown here is derived from an EMBL/GenBank/DDBJ whole genome shotgun (WGS) entry which is preliminary data.</text>
</comment>
<keyword evidence="3" id="KW-1185">Reference proteome</keyword>
<proteinExistence type="predicted"/>
<dbReference type="RefSeq" id="WP_071636580.1">
    <property type="nucleotide sequence ID" value="NZ_MLFK01000006.1"/>
</dbReference>
<accession>A0A1J7CKG6</accession>
<keyword evidence="1" id="KW-0732">Signal</keyword>
<gene>
    <name evidence="2" type="ORF">BKM63_10620</name>
</gene>
<dbReference type="AlphaFoldDB" id="A0A1J7CKG6"/>
<feature type="signal peptide" evidence="1">
    <location>
        <begin position="1"/>
        <end position="22"/>
    </location>
</feature>
<dbReference type="OrthoDB" id="6025292at2"/>
<name>A0A1J7CKG6_FLAJO</name>
<dbReference type="EMBL" id="MLFK01000006">
    <property type="protein sequence ID" value="OIV42092.1"/>
    <property type="molecule type" value="Genomic_DNA"/>
</dbReference>
<organism evidence="2 3">
    <name type="scientific">Flavobacterium johnsoniae</name>
    <name type="common">Cytophaga johnsonae</name>
    <dbReference type="NCBI Taxonomy" id="986"/>
    <lineage>
        <taxon>Bacteria</taxon>
        <taxon>Pseudomonadati</taxon>
        <taxon>Bacteroidota</taxon>
        <taxon>Flavobacteriia</taxon>
        <taxon>Flavobacteriales</taxon>
        <taxon>Flavobacteriaceae</taxon>
        <taxon>Flavobacterium</taxon>
    </lineage>
</organism>
<evidence type="ECO:0000313" key="2">
    <source>
        <dbReference type="EMBL" id="OIV42092.1"/>
    </source>
</evidence>
<sequence>MKKIILFFTICFSLLNHLNAQSQAPIPNLYKGTVDGKMPITVYIKTEENPCTADLMYTSMYRYNKSNNWIQLDVTQNKKKENEFILVEHGFSGVLILKKTGNTFTGLWISPDAQKQLKVDLKEASMTKKELENFAKTLEKVNYENNDC</sequence>
<evidence type="ECO:0000256" key="1">
    <source>
        <dbReference type="SAM" id="SignalP"/>
    </source>
</evidence>